<feature type="transmembrane region" description="Helical" evidence="1">
    <location>
        <begin position="6"/>
        <end position="27"/>
    </location>
</feature>
<proteinExistence type="predicted"/>
<evidence type="ECO:0000313" key="3">
    <source>
        <dbReference type="Proteomes" id="UP001597012"/>
    </source>
</evidence>
<gene>
    <name evidence="2" type="ORF">ACFQZJ_13235</name>
</gene>
<keyword evidence="3" id="KW-1185">Reference proteome</keyword>
<protein>
    <submittedName>
        <fullName evidence="2">ABA4-like family protein</fullName>
    </submittedName>
</protein>
<sequence length="143" mass="16325">MIQITPTAVFSLVNLIAMPMWILMIFLPKWRVTQFLIDFKAIPIVLSAVYIFYIIQSMFVGGLMDFGSLSSVMKLFTEENAVLAGWVHYLAFDLLVGMWMVTKNKEIGVHQLLMAPCLFFTFMLGPMGFLMFMSVKAIKHKIS</sequence>
<evidence type="ECO:0000256" key="1">
    <source>
        <dbReference type="SAM" id="Phobius"/>
    </source>
</evidence>
<organism evidence="2 3">
    <name type="scientific">Maribacter chungangensis</name>
    <dbReference type="NCBI Taxonomy" id="1069117"/>
    <lineage>
        <taxon>Bacteria</taxon>
        <taxon>Pseudomonadati</taxon>
        <taxon>Bacteroidota</taxon>
        <taxon>Flavobacteriia</taxon>
        <taxon>Flavobacteriales</taxon>
        <taxon>Flavobacteriaceae</taxon>
        <taxon>Maribacter</taxon>
    </lineage>
</organism>
<dbReference type="Pfam" id="PF14108">
    <property type="entry name" value="ABA4-like"/>
    <property type="match status" value="1"/>
</dbReference>
<feature type="transmembrane region" description="Helical" evidence="1">
    <location>
        <begin position="81"/>
        <end position="101"/>
    </location>
</feature>
<keyword evidence="1" id="KW-1133">Transmembrane helix</keyword>
<keyword evidence="1" id="KW-0472">Membrane</keyword>
<keyword evidence="1" id="KW-0812">Transmembrane</keyword>
<dbReference type="Proteomes" id="UP001597012">
    <property type="component" value="Unassembled WGS sequence"/>
</dbReference>
<feature type="transmembrane region" description="Helical" evidence="1">
    <location>
        <begin position="39"/>
        <end position="61"/>
    </location>
</feature>
<dbReference type="EMBL" id="JBHTHY010000011">
    <property type="protein sequence ID" value="MFD0798430.1"/>
    <property type="molecule type" value="Genomic_DNA"/>
</dbReference>
<accession>A0ABW3B5T9</accession>
<comment type="caution">
    <text evidence="2">The sequence shown here is derived from an EMBL/GenBank/DDBJ whole genome shotgun (WGS) entry which is preliminary data.</text>
</comment>
<evidence type="ECO:0000313" key="2">
    <source>
        <dbReference type="EMBL" id="MFD0798430.1"/>
    </source>
</evidence>
<name>A0ABW3B5T9_9FLAO</name>
<dbReference type="RefSeq" id="WP_379935165.1">
    <property type="nucleotide sequence ID" value="NZ_JBHTHY010000011.1"/>
</dbReference>
<reference evidence="3" key="1">
    <citation type="journal article" date="2019" name="Int. J. Syst. Evol. Microbiol.">
        <title>The Global Catalogue of Microorganisms (GCM) 10K type strain sequencing project: providing services to taxonomists for standard genome sequencing and annotation.</title>
        <authorList>
            <consortium name="The Broad Institute Genomics Platform"/>
            <consortium name="The Broad Institute Genome Sequencing Center for Infectious Disease"/>
            <person name="Wu L."/>
            <person name="Ma J."/>
        </authorList>
    </citation>
    <scope>NUCLEOTIDE SEQUENCE [LARGE SCALE GENOMIC DNA]</scope>
    <source>
        <strain evidence="3">CCUG 61948</strain>
    </source>
</reference>
<dbReference type="InterPro" id="IPR025461">
    <property type="entry name" value="ABA4-like"/>
</dbReference>
<feature type="transmembrane region" description="Helical" evidence="1">
    <location>
        <begin position="113"/>
        <end position="135"/>
    </location>
</feature>